<feature type="transmembrane region" description="Helical" evidence="7">
    <location>
        <begin position="236"/>
        <end position="257"/>
    </location>
</feature>
<name>A0A917U3D6_9ACTN</name>
<proteinExistence type="predicted"/>
<gene>
    <name evidence="8" type="ORF">GCM10007977_066460</name>
</gene>
<evidence type="ECO:0000256" key="5">
    <source>
        <dbReference type="ARBA" id="ARBA00022989"/>
    </source>
</evidence>
<evidence type="ECO:0000256" key="4">
    <source>
        <dbReference type="ARBA" id="ARBA00022692"/>
    </source>
</evidence>
<feature type="transmembrane region" description="Helical" evidence="7">
    <location>
        <begin position="298"/>
        <end position="315"/>
    </location>
</feature>
<evidence type="ECO:0000256" key="3">
    <source>
        <dbReference type="ARBA" id="ARBA00022475"/>
    </source>
</evidence>
<evidence type="ECO:0000256" key="6">
    <source>
        <dbReference type="ARBA" id="ARBA00023136"/>
    </source>
</evidence>
<feature type="transmembrane region" description="Helical" evidence="7">
    <location>
        <begin position="20"/>
        <end position="41"/>
    </location>
</feature>
<accession>A0A917U3D6</accession>
<feature type="transmembrane region" description="Helical" evidence="7">
    <location>
        <begin position="269"/>
        <end position="286"/>
    </location>
</feature>
<keyword evidence="6 7" id="KW-0472">Membrane</keyword>
<comment type="subcellular location">
    <subcellularLocation>
        <location evidence="1">Cell membrane</location>
        <topology evidence="1">Multi-pass membrane protein</topology>
    </subcellularLocation>
</comment>
<reference evidence="8" key="1">
    <citation type="journal article" date="2014" name="Int. J. Syst. Evol. Microbiol.">
        <title>Complete genome sequence of Corynebacterium casei LMG S-19264T (=DSM 44701T), isolated from a smear-ripened cheese.</title>
        <authorList>
            <consortium name="US DOE Joint Genome Institute (JGI-PGF)"/>
            <person name="Walter F."/>
            <person name="Albersmeier A."/>
            <person name="Kalinowski J."/>
            <person name="Ruckert C."/>
        </authorList>
    </citation>
    <scope>NUCLEOTIDE SEQUENCE</scope>
    <source>
        <strain evidence="8">JCM 19831</strain>
    </source>
</reference>
<protein>
    <recommendedName>
        <fullName evidence="10">MFS transporter</fullName>
    </recommendedName>
</protein>
<evidence type="ECO:0008006" key="10">
    <source>
        <dbReference type="Google" id="ProtNLM"/>
    </source>
</evidence>
<feature type="transmembrane region" description="Helical" evidence="7">
    <location>
        <begin position="321"/>
        <end position="344"/>
    </location>
</feature>
<feature type="transmembrane region" description="Helical" evidence="7">
    <location>
        <begin position="85"/>
        <end position="105"/>
    </location>
</feature>
<feature type="transmembrane region" description="Helical" evidence="7">
    <location>
        <begin position="356"/>
        <end position="376"/>
    </location>
</feature>
<dbReference type="GO" id="GO:0005886">
    <property type="term" value="C:plasma membrane"/>
    <property type="evidence" value="ECO:0007669"/>
    <property type="project" value="UniProtKB-SubCell"/>
</dbReference>
<dbReference type="CDD" id="cd06173">
    <property type="entry name" value="MFS_MefA_like"/>
    <property type="match status" value="1"/>
</dbReference>
<reference evidence="8" key="2">
    <citation type="submission" date="2020-09" db="EMBL/GenBank/DDBJ databases">
        <authorList>
            <person name="Sun Q."/>
            <person name="Ohkuma M."/>
        </authorList>
    </citation>
    <scope>NUCLEOTIDE SEQUENCE</scope>
    <source>
        <strain evidence="8">JCM 19831</strain>
    </source>
</reference>
<keyword evidence="9" id="KW-1185">Reference proteome</keyword>
<dbReference type="InterPro" id="IPR036259">
    <property type="entry name" value="MFS_trans_sf"/>
</dbReference>
<dbReference type="Gene3D" id="1.20.1250.20">
    <property type="entry name" value="MFS general substrate transporter like domains"/>
    <property type="match status" value="1"/>
</dbReference>
<dbReference type="InterPro" id="IPR010290">
    <property type="entry name" value="TM_effector"/>
</dbReference>
<keyword evidence="3" id="KW-1003">Cell membrane</keyword>
<sequence length="435" mass="43963">MENSNTPWAPLRSGAFRALWLAMSAASAGAAMQLVGAQWLISGGSTGRSDTGLLVALVQAASMLPVLLLGLPAGVLADLVDRRRLLIGVQLAIAVVGLVLAGLALNGRVASTTLIVLQCAIGAGAALTMPAFGSITPDLVPRRHLPHASALGAISTNVVRAVGPAVAGLVIAWAGTAAVFALHAVTVLVFVGVLFAWRPCPVLARKRAMERRPEPFGAALRVGCGYVRRTPVVRRILGQALLFLLPGSALLALLPLLAGQRLGLGVNGYGLLLGALGAGAVVGALIQPRLRAVRPRDRIAGSAGVFLLALVVVAASRDARLVALVLVAAGAAWVITLACTNSAIESHLPAWVRARGLSVYQVVLFGTQGLGAIAWGCCAQRLGAQAALMLAAAGVGAAALIGRAWPMHDPAPATATAPAPAPATAAAPVPVPVPA</sequence>
<organism evidence="8 9">
    <name type="scientific">Dactylosporangium sucinum</name>
    <dbReference type="NCBI Taxonomy" id="1424081"/>
    <lineage>
        <taxon>Bacteria</taxon>
        <taxon>Bacillati</taxon>
        <taxon>Actinomycetota</taxon>
        <taxon>Actinomycetes</taxon>
        <taxon>Micromonosporales</taxon>
        <taxon>Micromonosporaceae</taxon>
        <taxon>Dactylosporangium</taxon>
    </lineage>
</organism>
<feature type="transmembrane region" description="Helical" evidence="7">
    <location>
        <begin position="382"/>
        <end position="401"/>
    </location>
</feature>
<evidence type="ECO:0000256" key="7">
    <source>
        <dbReference type="SAM" id="Phobius"/>
    </source>
</evidence>
<keyword evidence="4 7" id="KW-0812">Transmembrane</keyword>
<dbReference type="AlphaFoldDB" id="A0A917U3D6"/>
<evidence type="ECO:0000313" key="8">
    <source>
        <dbReference type="EMBL" id="GGM55471.1"/>
    </source>
</evidence>
<dbReference type="Proteomes" id="UP000642070">
    <property type="component" value="Unassembled WGS sequence"/>
</dbReference>
<keyword evidence="2" id="KW-0813">Transport</keyword>
<evidence type="ECO:0000313" key="9">
    <source>
        <dbReference type="Proteomes" id="UP000642070"/>
    </source>
</evidence>
<dbReference type="RefSeq" id="WP_190253940.1">
    <property type="nucleotide sequence ID" value="NZ_BMPI01000037.1"/>
</dbReference>
<feature type="transmembrane region" description="Helical" evidence="7">
    <location>
        <begin position="53"/>
        <end position="73"/>
    </location>
</feature>
<evidence type="ECO:0000256" key="1">
    <source>
        <dbReference type="ARBA" id="ARBA00004651"/>
    </source>
</evidence>
<feature type="transmembrane region" description="Helical" evidence="7">
    <location>
        <begin position="170"/>
        <end position="197"/>
    </location>
</feature>
<evidence type="ECO:0000256" key="2">
    <source>
        <dbReference type="ARBA" id="ARBA00022448"/>
    </source>
</evidence>
<feature type="transmembrane region" description="Helical" evidence="7">
    <location>
        <begin position="112"/>
        <end position="132"/>
    </location>
</feature>
<dbReference type="SUPFAM" id="SSF103473">
    <property type="entry name" value="MFS general substrate transporter"/>
    <property type="match status" value="1"/>
</dbReference>
<dbReference type="PANTHER" id="PTHR23513">
    <property type="entry name" value="INTEGRAL MEMBRANE EFFLUX PROTEIN-RELATED"/>
    <property type="match status" value="1"/>
</dbReference>
<comment type="caution">
    <text evidence="8">The sequence shown here is derived from an EMBL/GenBank/DDBJ whole genome shotgun (WGS) entry which is preliminary data.</text>
</comment>
<dbReference type="PANTHER" id="PTHR23513:SF11">
    <property type="entry name" value="STAPHYLOFERRIN A TRANSPORTER"/>
    <property type="match status" value="1"/>
</dbReference>
<dbReference type="Pfam" id="PF05977">
    <property type="entry name" value="MFS_3"/>
    <property type="match status" value="1"/>
</dbReference>
<dbReference type="EMBL" id="BMPI01000037">
    <property type="protein sequence ID" value="GGM55471.1"/>
    <property type="molecule type" value="Genomic_DNA"/>
</dbReference>
<keyword evidence="5 7" id="KW-1133">Transmembrane helix</keyword>